<sequence>MATSFDRWEKDPFFPAAEEVQESADRMESVYRIWVQPCRTGAGAIRRRLLPWAEEGFPPASYAAGCTLRSGPPSGSVRCAACMMHLKIFILTRAS</sequence>
<evidence type="ECO:0000313" key="2">
    <source>
        <dbReference type="EMBL" id="KAF0910815.1"/>
    </source>
</evidence>
<dbReference type="EMBL" id="SPHZ02000006">
    <property type="protein sequence ID" value="KAF0910815.1"/>
    <property type="molecule type" value="Genomic_DNA"/>
</dbReference>
<reference evidence="2 3" key="1">
    <citation type="submission" date="2019-11" db="EMBL/GenBank/DDBJ databases">
        <title>Whole genome sequence of Oryza granulata.</title>
        <authorList>
            <person name="Li W."/>
        </authorList>
    </citation>
    <scope>NUCLEOTIDE SEQUENCE [LARGE SCALE GENOMIC DNA]</scope>
    <source>
        <strain evidence="3">cv. Menghai</strain>
        <tissue evidence="2">Leaf</tissue>
    </source>
</reference>
<dbReference type="AlphaFoldDB" id="A0A6G1DDD2"/>
<name>A0A6G1DDD2_9ORYZ</name>
<dbReference type="GO" id="GO:0015031">
    <property type="term" value="P:protein transport"/>
    <property type="evidence" value="ECO:0007669"/>
    <property type="project" value="UniProtKB-KW"/>
</dbReference>
<dbReference type="GO" id="GO:0016020">
    <property type="term" value="C:membrane"/>
    <property type="evidence" value="ECO:0007669"/>
    <property type="project" value="InterPro"/>
</dbReference>
<dbReference type="PANTHER" id="PTHR34949:SF6">
    <property type="entry name" value="EXPRESSED PROTEIN"/>
    <property type="match status" value="1"/>
</dbReference>
<keyword evidence="1" id="KW-0813">Transport</keyword>
<evidence type="ECO:0000313" key="3">
    <source>
        <dbReference type="Proteomes" id="UP000479710"/>
    </source>
</evidence>
<comment type="caution">
    <text evidence="2">The sequence shown here is derived from an EMBL/GenBank/DDBJ whole genome shotgun (WGS) entry which is preliminary data.</text>
</comment>
<protein>
    <submittedName>
        <fullName evidence="2">Uncharacterized protein</fullName>
    </submittedName>
</protein>
<gene>
    <name evidence="2" type="ORF">E2562_004782</name>
</gene>
<dbReference type="InterPro" id="IPR010989">
    <property type="entry name" value="SNARE"/>
</dbReference>
<dbReference type="GO" id="GO:0016192">
    <property type="term" value="P:vesicle-mediated transport"/>
    <property type="evidence" value="ECO:0007669"/>
    <property type="project" value="InterPro"/>
</dbReference>
<accession>A0A6G1DDD2</accession>
<dbReference type="OrthoDB" id="1889309at2759"/>
<dbReference type="SUPFAM" id="SSF47661">
    <property type="entry name" value="t-snare proteins"/>
    <property type="match status" value="1"/>
</dbReference>
<organism evidence="2 3">
    <name type="scientific">Oryza meyeriana var. granulata</name>
    <dbReference type="NCBI Taxonomy" id="110450"/>
    <lineage>
        <taxon>Eukaryota</taxon>
        <taxon>Viridiplantae</taxon>
        <taxon>Streptophyta</taxon>
        <taxon>Embryophyta</taxon>
        <taxon>Tracheophyta</taxon>
        <taxon>Spermatophyta</taxon>
        <taxon>Magnoliopsida</taxon>
        <taxon>Liliopsida</taxon>
        <taxon>Poales</taxon>
        <taxon>Poaceae</taxon>
        <taxon>BOP clade</taxon>
        <taxon>Oryzoideae</taxon>
        <taxon>Oryzeae</taxon>
        <taxon>Oryzinae</taxon>
        <taxon>Oryza</taxon>
        <taxon>Oryza meyeriana</taxon>
    </lineage>
</organism>
<dbReference type="PANTHER" id="PTHR34949">
    <property type="entry name" value="OS05G0443700 PROTEIN"/>
    <property type="match status" value="1"/>
</dbReference>
<dbReference type="Proteomes" id="UP000479710">
    <property type="component" value="Unassembled WGS sequence"/>
</dbReference>
<evidence type="ECO:0000256" key="1">
    <source>
        <dbReference type="ARBA" id="ARBA00022927"/>
    </source>
</evidence>
<keyword evidence="3" id="KW-1185">Reference proteome</keyword>
<proteinExistence type="predicted"/>
<keyword evidence="1" id="KW-0653">Protein transport</keyword>